<sequence>MKNEQTRPDLNISGVGRAAGGMYRHVRVDGVGKFSGDIDCVSYEVNGTSGLQGNLHCERYVVNGSANIQGSVAADEYQVNGSSKIEGSVKTRQTRIDGITSIKEHLQTDKLIVNGKATIDGKLIGSCVEVAGGITVGKDVECETIEVQGGFKIKGMLNAGTVDIVLHHRCEVEEIGGEQIQVRRKSKVRLLDQFVPAMTPRLKTHIIEGDDIYLEHTHAGTVRGGRITIGPGCEIGAVEYSVSYEQDPESRVGRQVQM</sequence>
<protein>
    <submittedName>
        <fullName evidence="1">Polymer-forming cytoskeletal protein</fullName>
    </submittedName>
</protein>
<accession>A0ABY8X133</accession>
<evidence type="ECO:0000313" key="1">
    <source>
        <dbReference type="EMBL" id="WIV18874.1"/>
    </source>
</evidence>
<dbReference type="RefSeq" id="WP_285744572.1">
    <property type="nucleotide sequence ID" value="NZ_CP127162.1"/>
</dbReference>
<name>A0ABY8X133_9BACL</name>
<dbReference type="EMBL" id="CP127162">
    <property type="protein sequence ID" value="WIV18874.1"/>
    <property type="molecule type" value="Genomic_DNA"/>
</dbReference>
<evidence type="ECO:0000313" key="2">
    <source>
        <dbReference type="Proteomes" id="UP001236415"/>
    </source>
</evidence>
<organism evidence="1 2">
    <name type="scientific">Paenibacillus polygoni</name>
    <dbReference type="NCBI Taxonomy" id="3050112"/>
    <lineage>
        <taxon>Bacteria</taxon>
        <taxon>Bacillati</taxon>
        <taxon>Bacillota</taxon>
        <taxon>Bacilli</taxon>
        <taxon>Bacillales</taxon>
        <taxon>Paenibacillaceae</taxon>
        <taxon>Paenibacillus</taxon>
    </lineage>
</organism>
<dbReference type="Proteomes" id="UP001236415">
    <property type="component" value="Chromosome"/>
</dbReference>
<keyword evidence="2" id="KW-1185">Reference proteome</keyword>
<dbReference type="InterPro" id="IPR007607">
    <property type="entry name" value="BacA/B"/>
</dbReference>
<reference evidence="1 2" key="1">
    <citation type="submission" date="2023-06" db="EMBL/GenBank/DDBJ databases">
        <title>Paenibacillus polygonum sp. nov., an endophytic bacterium, isolated from Polygonum lapathifolium L. in Nanji Wetland National Nature Reserve, South of Poyang Lake, Jiangxi Province, China.</title>
        <authorList>
            <person name="Yu Z."/>
        </authorList>
    </citation>
    <scope>NUCLEOTIDE SEQUENCE [LARGE SCALE GENOMIC DNA]</scope>
    <source>
        <strain evidence="1 2">C31</strain>
    </source>
</reference>
<gene>
    <name evidence="1" type="ORF">QPK24_21525</name>
</gene>
<dbReference type="Pfam" id="PF04519">
    <property type="entry name" value="Bactofilin"/>
    <property type="match status" value="1"/>
</dbReference>
<proteinExistence type="predicted"/>